<protein>
    <submittedName>
        <fullName evidence="4">WxL domain-containing protein</fullName>
    </submittedName>
</protein>
<dbReference type="InterPro" id="IPR027994">
    <property type="entry name" value="WxL_dom"/>
</dbReference>
<feature type="signal peptide" evidence="2">
    <location>
        <begin position="1"/>
        <end position="29"/>
    </location>
</feature>
<sequence>MKGRLPAAVLCIGCLGFLMVFPAKDAAFAQVNSEGEITLGENNRVTEPKEPTNPAKPRPGDSYHRPTNEKGPLSLDVVPLGFYFGTQKMYHAAHTYQANGTDNHLQYLQVTDNRDATVNGWSLKVRQADYLRDSQTDYELTGATLYLPQGQPRNQNNLAGSAANADSLLTASVPVTDQEVTIFSAPNRENAGKATSTNFWQANDVTLSIPRDTVQPGNYSTKIYWILTDGGPSN</sequence>
<feature type="chain" id="PRO_5045835293" evidence="2">
    <location>
        <begin position="30"/>
        <end position="234"/>
    </location>
</feature>
<evidence type="ECO:0000259" key="3">
    <source>
        <dbReference type="Pfam" id="PF13731"/>
    </source>
</evidence>
<gene>
    <name evidence="4" type="ORF">JZO70_02540</name>
</gene>
<dbReference type="Pfam" id="PF13731">
    <property type="entry name" value="WxL"/>
    <property type="match status" value="1"/>
</dbReference>
<keyword evidence="2" id="KW-0732">Signal</keyword>
<dbReference type="EMBL" id="JAFREM010000004">
    <property type="protein sequence ID" value="MBO1305024.1"/>
    <property type="molecule type" value="Genomic_DNA"/>
</dbReference>
<evidence type="ECO:0000313" key="5">
    <source>
        <dbReference type="Proteomes" id="UP000664601"/>
    </source>
</evidence>
<dbReference type="RefSeq" id="WP_207671969.1">
    <property type="nucleotide sequence ID" value="NZ_JAFREM010000004.1"/>
</dbReference>
<feature type="compositionally biased region" description="Basic and acidic residues" evidence="1">
    <location>
        <begin position="58"/>
        <end position="68"/>
    </location>
</feature>
<organism evidence="4 5">
    <name type="scientific">Candidatus Enterococcus moelleringii</name>
    <dbReference type="NCBI Taxonomy" id="2815325"/>
    <lineage>
        <taxon>Bacteria</taxon>
        <taxon>Bacillati</taxon>
        <taxon>Bacillota</taxon>
        <taxon>Bacilli</taxon>
        <taxon>Lactobacillales</taxon>
        <taxon>Enterococcaceae</taxon>
        <taxon>Enterococcus</taxon>
    </lineage>
</organism>
<name>A0ABS3L5X3_9ENTE</name>
<evidence type="ECO:0000256" key="1">
    <source>
        <dbReference type="SAM" id="MobiDB-lite"/>
    </source>
</evidence>
<evidence type="ECO:0000313" key="4">
    <source>
        <dbReference type="EMBL" id="MBO1305024.1"/>
    </source>
</evidence>
<keyword evidence="5" id="KW-1185">Reference proteome</keyword>
<dbReference type="Proteomes" id="UP000664601">
    <property type="component" value="Unassembled WGS sequence"/>
</dbReference>
<proteinExistence type="predicted"/>
<reference evidence="4 5" key="1">
    <citation type="submission" date="2021-03" db="EMBL/GenBank/DDBJ databases">
        <title>Enterococcal diversity collection.</title>
        <authorList>
            <person name="Gilmore M.S."/>
            <person name="Schwartzman J."/>
            <person name="Van Tyne D."/>
            <person name="Martin M."/>
            <person name="Earl A.M."/>
            <person name="Manson A.L."/>
            <person name="Straub T."/>
            <person name="Salamzade R."/>
            <person name="Saavedra J."/>
            <person name="Lebreton F."/>
            <person name="Prichula J."/>
            <person name="Schaufler K."/>
            <person name="Gaca A."/>
            <person name="Sgardioli B."/>
            <person name="Wagenaar J."/>
            <person name="Strong T."/>
        </authorList>
    </citation>
    <scope>NUCLEOTIDE SEQUENCE [LARGE SCALE GENOMIC DNA]</scope>
    <source>
        <strain evidence="4 5">669A</strain>
    </source>
</reference>
<feature type="region of interest" description="Disordered" evidence="1">
    <location>
        <begin position="39"/>
        <end position="72"/>
    </location>
</feature>
<comment type="caution">
    <text evidence="4">The sequence shown here is derived from an EMBL/GenBank/DDBJ whole genome shotgun (WGS) entry which is preliminary data.</text>
</comment>
<accession>A0ABS3L5X3</accession>
<evidence type="ECO:0000256" key="2">
    <source>
        <dbReference type="SAM" id="SignalP"/>
    </source>
</evidence>
<feature type="domain" description="WxL" evidence="3">
    <location>
        <begin position="29"/>
        <end position="229"/>
    </location>
</feature>